<evidence type="ECO:0000313" key="8">
    <source>
        <dbReference type="Proteomes" id="UP000000329"/>
    </source>
</evidence>
<dbReference type="NCBIfam" id="TIGR02937">
    <property type="entry name" value="sigma70-ECF"/>
    <property type="match status" value="1"/>
</dbReference>
<evidence type="ECO:0000256" key="2">
    <source>
        <dbReference type="ARBA" id="ARBA00023015"/>
    </source>
</evidence>
<accession>D8IWU3</accession>
<keyword evidence="3" id="KW-0731">Sigma factor</keyword>
<evidence type="ECO:0000259" key="5">
    <source>
        <dbReference type="Pfam" id="PF04542"/>
    </source>
</evidence>
<dbReference type="InterPro" id="IPR007627">
    <property type="entry name" value="RNA_pol_sigma70_r2"/>
</dbReference>
<dbReference type="PANTHER" id="PTHR43133:SF63">
    <property type="entry name" value="RNA POLYMERASE SIGMA FACTOR FECI-RELATED"/>
    <property type="match status" value="1"/>
</dbReference>
<dbReference type="InterPro" id="IPR036388">
    <property type="entry name" value="WH-like_DNA-bd_sf"/>
</dbReference>
<dbReference type="InterPro" id="IPR039425">
    <property type="entry name" value="RNA_pol_sigma-70-like"/>
</dbReference>
<comment type="similarity">
    <text evidence="1">Belongs to the sigma-70 factor family. ECF subfamily.</text>
</comment>
<dbReference type="Pfam" id="PF04542">
    <property type="entry name" value="Sigma70_r2"/>
    <property type="match status" value="1"/>
</dbReference>
<dbReference type="InterPro" id="IPR013324">
    <property type="entry name" value="RNA_pol_sigma_r3/r4-like"/>
</dbReference>
<protein>
    <submittedName>
        <fullName evidence="7">RNA polymerase sigma-70 factor, ECF subfamily (Sigma-24) transcription regulator protein</fullName>
    </submittedName>
</protein>
<dbReference type="KEGG" id="hse:Hsero_4514"/>
<reference evidence="7 8" key="1">
    <citation type="submission" date="2010-04" db="EMBL/GenBank/DDBJ databases">
        <title>The genome of Herbaspirillum seropedicae SmR1, an endophytic, nitrogen-fixing, plant-growth promoting beta-Proteobacteria.</title>
        <authorList>
            <person name="Pedrosa F.O."/>
            <person name="Monteiro R.A."/>
            <person name="Wassem R."/>
            <person name="Cruz L.M."/>
            <person name="Ayub R.A."/>
            <person name="Colauto N.B."/>
            <person name="Fernandez M.A."/>
            <person name="Fungaro M.H.P."/>
            <person name="Grisard E.C."/>
            <person name="Hungria M."/>
            <person name="Madeira H.M.F."/>
            <person name="Nodari R.O."/>
            <person name="Osaku C.A."/>
            <person name="Petzl-Erler M.L."/>
            <person name="Terenzi H."/>
            <person name="Vieira L.G.E."/>
            <person name="Almeida M.I.M."/>
            <person name="Alves L.R."/>
            <person name="Arantes O.M.N."/>
            <person name="Balsanelli E."/>
            <person name="Barcellos F.G."/>
            <person name="Baura V.A."/>
            <person name="Binde D.R."/>
            <person name="Campo R.J."/>
            <person name="Chubatsu L.S."/>
            <person name="Chueire L.M.O."/>
            <person name="Ciferri R.R."/>
            <person name="Correa L.C."/>
            <person name="da Conceicao Silva J.L."/>
            <person name="Dabul A.N.G."/>
            <person name="Dambros B.P."/>
            <person name="Faoro H."/>
            <person name="Favetti A."/>
            <person name="Friedermann G."/>
            <person name="Furlaneto M.C."/>
            <person name="Gasques L.S."/>
            <person name="Gimenes C.C.T."/>
            <person name="Gioppo N.M.R."/>
            <person name="Glienke-Blanco C."/>
            <person name="Godoy L.P."/>
            <person name="Guerra M.P."/>
            <person name="Karp S."/>
            <person name="Kava-Cordeiro V."/>
            <person name="Margarido V.P."/>
            <person name="Mathioni S.M."/>
            <person name="Menck-Soares M.A."/>
            <person name="Murace N.K."/>
            <person name="Nicolas M.F."/>
            <person name="Oliveira C.E.C."/>
            <person name="Pagnan N.A.B."/>
            <person name="Pamphile J.A."/>
            <person name="Patussi E.V."/>
            <person name="Pereira L.F.P."/>
            <person name="Pereira-Ferrari L."/>
            <person name="Pinto F.G.S."/>
            <person name="Precoma C."/>
            <person name="Prioli A.J."/>
            <person name="Prioli S.M.A.P."/>
            <person name="Raittz R.T."/>
            <person name="Ramos H.J.O."/>
            <person name="Ribeiro E.M.S.F."/>
            <person name="Rigo L.U."/>
            <person name="Rocha C.L.M.S.C."/>
            <person name="Rocha S.N."/>
            <person name="Santos K."/>
            <person name="Satori D."/>
            <person name="Silva A.G."/>
            <person name="Simao R.C.G."/>
            <person name="Soares M.A.M."/>
            <person name="Souza E.M."/>
            <person name="Steffens M.B.R."/>
            <person name="Steindel M."/>
            <person name="Tadra-Sfeir M.Z."/>
            <person name="Takahashi E.K."/>
            <person name="Torres R.A."/>
            <person name="Valle J.S."/>
            <person name="Vernal J.I."/>
            <person name="Vilas-Boas L.A."/>
            <person name="Watanabe M.A.E."/>
            <person name="Weiss V.A."/>
            <person name="Yates M.A."/>
            <person name="Souza E.M."/>
        </authorList>
    </citation>
    <scope>NUCLEOTIDE SEQUENCE [LARGE SCALE GENOMIC DNA]</scope>
    <source>
        <strain evidence="7 8">SmR1</strain>
    </source>
</reference>
<dbReference type="SUPFAM" id="SSF88659">
    <property type="entry name" value="Sigma3 and sigma4 domains of RNA polymerase sigma factors"/>
    <property type="match status" value="1"/>
</dbReference>
<dbReference type="HOGENOM" id="CLU_047691_12_1_4"/>
<dbReference type="STRING" id="757424.Hsero_4514"/>
<dbReference type="PANTHER" id="PTHR43133">
    <property type="entry name" value="RNA POLYMERASE ECF-TYPE SIGMA FACTO"/>
    <property type="match status" value="1"/>
</dbReference>
<keyword evidence="8" id="KW-1185">Reference proteome</keyword>
<evidence type="ECO:0000259" key="6">
    <source>
        <dbReference type="Pfam" id="PF08281"/>
    </source>
</evidence>
<keyword evidence="4" id="KW-0804">Transcription</keyword>
<sequence>MPAMEELHVDPLETLYRDHHGWLRAWLRRKLGCTEQAADLAHDTFLRLLATRDVLSALKEPRAYLVTAARHLLIDRSRRQQIRQAYLDQLERQFGACPELMHAPSAETILQAVQAIEALGRALQAARAEAAEAFILHYVQGRRQEELASHFNVSLRTVQGWLAQALIQCHRHLAAPGA</sequence>
<dbReference type="SUPFAM" id="SSF88946">
    <property type="entry name" value="Sigma2 domain of RNA polymerase sigma factors"/>
    <property type="match status" value="1"/>
</dbReference>
<dbReference type="Gene3D" id="1.10.1740.10">
    <property type="match status" value="1"/>
</dbReference>
<name>D8IWU3_HERSS</name>
<dbReference type="eggNOG" id="COG1595">
    <property type="taxonomic scope" value="Bacteria"/>
</dbReference>
<feature type="domain" description="RNA polymerase sigma-70 region 2" evidence="5">
    <location>
        <begin position="15"/>
        <end position="81"/>
    </location>
</feature>
<evidence type="ECO:0000313" key="7">
    <source>
        <dbReference type="EMBL" id="ADJ65980.1"/>
    </source>
</evidence>
<evidence type="ECO:0000256" key="1">
    <source>
        <dbReference type="ARBA" id="ARBA00010641"/>
    </source>
</evidence>
<evidence type="ECO:0000256" key="4">
    <source>
        <dbReference type="ARBA" id="ARBA00023163"/>
    </source>
</evidence>
<dbReference type="Pfam" id="PF08281">
    <property type="entry name" value="Sigma70_r4_2"/>
    <property type="match status" value="1"/>
</dbReference>
<dbReference type="Gene3D" id="1.10.10.10">
    <property type="entry name" value="Winged helix-like DNA-binding domain superfamily/Winged helix DNA-binding domain"/>
    <property type="match status" value="1"/>
</dbReference>
<dbReference type="InterPro" id="IPR013325">
    <property type="entry name" value="RNA_pol_sigma_r2"/>
</dbReference>
<gene>
    <name evidence="7" type="primary">fecI</name>
    <name evidence="7" type="ordered locus">Hsero_4514</name>
</gene>
<dbReference type="AlphaFoldDB" id="D8IWU3"/>
<dbReference type="GO" id="GO:0003677">
    <property type="term" value="F:DNA binding"/>
    <property type="evidence" value="ECO:0007669"/>
    <property type="project" value="InterPro"/>
</dbReference>
<dbReference type="EMBL" id="CP002039">
    <property type="protein sequence ID" value="ADJ65980.1"/>
    <property type="molecule type" value="Genomic_DNA"/>
</dbReference>
<organism evidence="7 8">
    <name type="scientific">Herbaspirillum seropedicae (strain SmR1)</name>
    <dbReference type="NCBI Taxonomy" id="757424"/>
    <lineage>
        <taxon>Bacteria</taxon>
        <taxon>Pseudomonadati</taxon>
        <taxon>Pseudomonadota</taxon>
        <taxon>Betaproteobacteria</taxon>
        <taxon>Burkholderiales</taxon>
        <taxon>Oxalobacteraceae</taxon>
        <taxon>Herbaspirillum</taxon>
    </lineage>
</organism>
<dbReference type="InterPro" id="IPR014284">
    <property type="entry name" value="RNA_pol_sigma-70_dom"/>
</dbReference>
<dbReference type="GO" id="GO:0016987">
    <property type="term" value="F:sigma factor activity"/>
    <property type="evidence" value="ECO:0007669"/>
    <property type="project" value="UniProtKB-KW"/>
</dbReference>
<dbReference type="InterPro" id="IPR013249">
    <property type="entry name" value="RNA_pol_sigma70_r4_t2"/>
</dbReference>
<dbReference type="GO" id="GO:0006352">
    <property type="term" value="P:DNA-templated transcription initiation"/>
    <property type="evidence" value="ECO:0007669"/>
    <property type="project" value="InterPro"/>
</dbReference>
<feature type="domain" description="RNA polymerase sigma factor 70 region 4 type 2" evidence="6">
    <location>
        <begin position="118"/>
        <end position="169"/>
    </location>
</feature>
<dbReference type="Proteomes" id="UP000000329">
    <property type="component" value="Chromosome"/>
</dbReference>
<proteinExistence type="inferred from homology"/>
<keyword evidence="2" id="KW-0805">Transcription regulation</keyword>
<evidence type="ECO:0000256" key="3">
    <source>
        <dbReference type="ARBA" id="ARBA00023082"/>
    </source>
</evidence>